<protein>
    <recommendedName>
        <fullName evidence="2">Biogenesis of lysosome-related organelles complex 1 subunit 1</fullName>
    </recommendedName>
</protein>
<name>A0A8H8A206_9FUNG</name>
<dbReference type="GO" id="GO:0016197">
    <property type="term" value="P:endosomal transport"/>
    <property type="evidence" value="ECO:0007669"/>
    <property type="project" value="TreeGrafter"/>
</dbReference>
<evidence type="ECO:0000256" key="2">
    <source>
        <dbReference type="ARBA" id="ARBA00019577"/>
    </source>
</evidence>
<dbReference type="PANTHER" id="PTHR13073">
    <property type="entry name" value="BLOC-1 COMPLEX SUBUNIT 1"/>
    <property type="match status" value="1"/>
</dbReference>
<dbReference type="AlphaFoldDB" id="A0A8H8A206"/>
<proteinExistence type="inferred from homology"/>
<dbReference type="PANTHER" id="PTHR13073:SF0">
    <property type="entry name" value="BIOGENESIS OF LYSOSOME-RELATED ORGANELLES COMPLEX 1 SUBUNIT 1"/>
    <property type="match status" value="1"/>
</dbReference>
<keyword evidence="3" id="KW-0175">Coiled coil</keyword>
<evidence type="ECO:0000313" key="5">
    <source>
        <dbReference type="EMBL" id="KAG5463557.1"/>
    </source>
</evidence>
<feature type="region of interest" description="Disordered" evidence="4">
    <location>
        <begin position="1"/>
        <end position="25"/>
    </location>
</feature>
<dbReference type="GO" id="GO:0031083">
    <property type="term" value="C:BLOC-1 complex"/>
    <property type="evidence" value="ECO:0007669"/>
    <property type="project" value="InterPro"/>
</dbReference>
<organism evidence="5 6">
    <name type="scientific">Olpidium bornovanus</name>
    <dbReference type="NCBI Taxonomy" id="278681"/>
    <lineage>
        <taxon>Eukaryota</taxon>
        <taxon>Fungi</taxon>
        <taxon>Fungi incertae sedis</taxon>
        <taxon>Olpidiomycota</taxon>
        <taxon>Olpidiomycotina</taxon>
        <taxon>Olpidiomycetes</taxon>
        <taxon>Olpidiales</taxon>
        <taxon>Olpidiaceae</taxon>
        <taxon>Olpidium</taxon>
    </lineage>
</organism>
<evidence type="ECO:0000256" key="3">
    <source>
        <dbReference type="SAM" id="Coils"/>
    </source>
</evidence>
<gene>
    <name evidence="5" type="ORF">BJ554DRAFT_6536</name>
</gene>
<reference evidence="5 6" key="1">
    <citation type="journal article" name="Sci. Rep.">
        <title>Genome-scale phylogenetic analyses confirm Olpidium as the closest living zoosporic fungus to the non-flagellated, terrestrial fungi.</title>
        <authorList>
            <person name="Chang Y."/>
            <person name="Rochon D."/>
            <person name="Sekimoto S."/>
            <person name="Wang Y."/>
            <person name="Chovatia M."/>
            <person name="Sandor L."/>
            <person name="Salamov A."/>
            <person name="Grigoriev I.V."/>
            <person name="Stajich J.E."/>
            <person name="Spatafora J.W."/>
        </authorList>
    </citation>
    <scope>NUCLEOTIDE SEQUENCE [LARGE SCALE GENOMIC DNA]</scope>
    <source>
        <strain evidence="5">S191</strain>
    </source>
</reference>
<comment type="caution">
    <text evidence="5">The sequence shown here is derived from an EMBL/GenBank/DDBJ whole genome shotgun (WGS) entry which is preliminary data.</text>
</comment>
<feature type="compositionally biased region" description="Basic and acidic residues" evidence="4">
    <location>
        <begin position="1"/>
        <end position="18"/>
    </location>
</feature>
<dbReference type="EMBL" id="JAEFCI010000430">
    <property type="protein sequence ID" value="KAG5463557.1"/>
    <property type="molecule type" value="Genomic_DNA"/>
</dbReference>
<evidence type="ECO:0000256" key="4">
    <source>
        <dbReference type="SAM" id="MobiDB-lite"/>
    </source>
</evidence>
<keyword evidence="6" id="KW-1185">Reference proteome</keyword>
<dbReference type="OrthoDB" id="20018at2759"/>
<comment type="similarity">
    <text evidence="1">Belongs to the BLOC1S1 family.</text>
</comment>
<dbReference type="Proteomes" id="UP000673691">
    <property type="component" value="Unassembled WGS sequence"/>
</dbReference>
<accession>A0A8H8A206</accession>
<evidence type="ECO:0000313" key="6">
    <source>
        <dbReference type="Proteomes" id="UP000673691"/>
    </source>
</evidence>
<dbReference type="Pfam" id="PF06320">
    <property type="entry name" value="GCN5L1"/>
    <property type="match status" value="1"/>
</dbReference>
<sequence length="142" mass="16266">MLSRLLRDHSAHKADTKRQNGPQLPMSPPHLFFFSLRTSAAGNISVLLRKEAAKATDDFTQCFNQVLSERIAVVFGNQRNLEREAKELTEETKRFMKQTKKWLEMVEGMNTSLKELGDVEHWSRIMESDMGEIADTLELAGR</sequence>
<dbReference type="InterPro" id="IPR009395">
    <property type="entry name" value="BLOC1S1"/>
</dbReference>
<evidence type="ECO:0000256" key="1">
    <source>
        <dbReference type="ARBA" id="ARBA00007133"/>
    </source>
</evidence>
<feature type="coiled-coil region" evidence="3">
    <location>
        <begin position="71"/>
        <end position="98"/>
    </location>
</feature>